<sequence length="117" mass="12281">MVKRKDSSDRSVLDSRSNGRMAKVADDFGRQAGTVKLGDTLELVLLLDGVAVGGFLGGVDQLVGQALSDRLDIYNTSWRFHFPKSLTSGRSLSSSKAGATSTASLTSLAAHSSAMFG</sequence>
<accession>A0A8R1YWE7</accession>
<protein>
    <submittedName>
        <fullName evidence="1">Uncharacterized protein</fullName>
    </submittedName>
</protein>
<keyword evidence="2" id="KW-1185">Reference proteome</keyword>
<accession>A0A2A6CHZ1</accession>
<name>A0A2A6CHZ1_PRIPA</name>
<organism evidence="1 2">
    <name type="scientific">Pristionchus pacificus</name>
    <name type="common">Parasitic nematode worm</name>
    <dbReference type="NCBI Taxonomy" id="54126"/>
    <lineage>
        <taxon>Eukaryota</taxon>
        <taxon>Metazoa</taxon>
        <taxon>Ecdysozoa</taxon>
        <taxon>Nematoda</taxon>
        <taxon>Chromadorea</taxon>
        <taxon>Rhabditida</taxon>
        <taxon>Rhabditina</taxon>
        <taxon>Diplogasteromorpha</taxon>
        <taxon>Diplogasteroidea</taxon>
        <taxon>Neodiplogasteridae</taxon>
        <taxon>Pristionchus</taxon>
    </lineage>
</organism>
<dbReference type="Proteomes" id="UP000005239">
    <property type="component" value="Unassembled WGS sequence"/>
</dbReference>
<evidence type="ECO:0000313" key="2">
    <source>
        <dbReference type="Proteomes" id="UP000005239"/>
    </source>
</evidence>
<gene>
    <name evidence="1" type="primary">WBGene00276366</name>
</gene>
<reference evidence="1" key="2">
    <citation type="submission" date="2022-06" db="UniProtKB">
        <authorList>
            <consortium name="EnsemblMetazoa"/>
        </authorList>
    </citation>
    <scope>IDENTIFICATION</scope>
    <source>
        <strain evidence="1">PS312</strain>
    </source>
</reference>
<dbReference type="AlphaFoldDB" id="A0A2A6CHZ1"/>
<reference evidence="2" key="1">
    <citation type="journal article" date="2008" name="Nat. Genet.">
        <title>The Pristionchus pacificus genome provides a unique perspective on nematode lifestyle and parasitism.</title>
        <authorList>
            <person name="Dieterich C."/>
            <person name="Clifton S.W."/>
            <person name="Schuster L.N."/>
            <person name="Chinwalla A."/>
            <person name="Delehaunty K."/>
            <person name="Dinkelacker I."/>
            <person name="Fulton L."/>
            <person name="Fulton R."/>
            <person name="Godfrey J."/>
            <person name="Minx P."/>
            <person name="Mitreva M."/>
            <person name="Roeseler W."/>
            <person name="Tian H."/>
            <person name="Witte H."/>
            <person name="Yang S.P."/>
            <person name="Wilson R.K."/>
            <person name="Sommer R.J."/>
        </authorList>
    </citation>
    <scope>NUCLEOTIDE SEQUENCE [LARGE SCALE GENOMIC DNA]</scope>
    <source>
        <strain evidence="2">PS312</strain>
    </source>
</reference>
<proteinExistence type="predicted"/>
<dbReference type="EnsemblMetazoa" id="PPA37997.1">
    <property type="protein sequence ID" value="PPA37997.1"/>
    <property type="gene ID" value="WBGene00276366"/>
</dbReference>
<evidence type="ECO:0000313" key="1">
    <source>
        <dbReference type="EnsemblMetazoa" id="PPA37997.1"/>
    </source>
</evidence>